<dbReference type="PANTHER" id="PTHR45033">
    <property type="match status" value="1"/>
</dbReference>
<feature type="domain" description="Enoyl reductase (ER)" evidence="1">
    <location>
        <begin position="14"/>
        <end position="335"/>
    </location>
</feature>
<dbReference type="InterPro" id="IPR052711">
    <property type="entry name" value="Zinc_ADH-like"/>
</dbReference>
<dbReference type="GO" id="GO:0016491">
    <property type="term" value="F:oxidoreductase activity"/>
    <property type="evidence" value="ECO:0007669"/>
    <property type="project" value="InterPro"/>
</dbReference>
<dbReference type="Proteomes" id="UP000501648">
    <property type="component" value="Chromosome"/>
</dbReference>
<organism evidence="2 3">
    <name type="scientific">Herbaspirillum rubrisubalbicans Os34</name>
    <dbReference type="NCBI Taxonomy" id="1235827"/>
    <lineage>
        <taxon>Bacteria</taxon>
        <taxon>Pseudomonadati</taxon>
        <taxon>Pseudomonadota</taxon>
        <taxon>Betaproteobacteria</taxon>
        <taxon>Burkholderiales</taxon>
        <taxon>Oxalobacteraceae</taxon>
        <taxon>Herbaspirillum</taxon>
    </lineage>
</organism>
<gene>
    <name evidence="2" type="ORF">C798_00365</name>
</gene>
<dbReference type="AlphaFoldDB" id="A0A6M3ZJA6"/>
<dbReference type="InterPro" id="IPR013154">
    <property type="entry name" value="ADH-like_N"/>
</dbReference>
<dbReference type="RefSeq" id="WP_017452679.1">
    <property type="nucleotide sequence ID" value="NZ_CP008956.1"/>
</dbReference>
<dbReference type="SUPFAM" id="SSF51735">
    <property type="entry name" value="NAD(P)-binding Rossmann-fold domains"/>
    <property type="match status" value="1"/>
</dbReference>
<dbReference type="InterPro" id="IPR011032">
    <property type="entry name" value="GroES-like_sf"/>
</dbReference>
<name>A0A6M3ZJA6_9BURK</name>
<dbReference type="InterPro" id="IPR013149">
    <property type="entry name" value="ADH-like_C"/>
</dbReference>
<protein>
    <submittedName>
        <fullName evidence="2">NAD(P)-dependent alcohol dehydrogenase</fullName>
    </submittedName>
</protein>
<dbReference type="PANTHER" id="PTHR45033:SF2">
    <property type="entry name" value="ZINC-TYPE ALCOHOL DEHYDROGENASE-LIKE PROTEIN C1773.06C"/>
    <property type="match status" value="1"/>
</dbReference>
<dbReference type="InterPro" id="IPR020843">
    <property type="entry name" value="ER"/>
</dbReference>
<evidence type="ECO:0000259" key="1">
    <source>
        <dbReference type="SMART" id="SM00829"/>
    </source>
</evidence>
<reference evidence="2 3" key="1">
    <citation type="journal article" date="2012" name="J. Bacteriol.">
        <title>Genome sequence of the pathogenic Herbaspirillum seropedicae strain Os34, isolated from rice roots.</title>
        <authorList>
            <person name="Ye W."/>
            <person name="Ye S."/>
            <person name="Liu J."/>
            <person name="Chang S."/>
            <person name="Chen M."/>
            <person name="Zhu B."/>
            <person name="Guo L."/>
            <person name="An Q."/>
        </authorList>
    </citation>
    <scope>NUCLEOTIDE SEQUENCE [LARGE SCALE GENOMIC DNA]</scope>
    <source>
        <strain evidence="2 3">Os34</strain>
    </source>
</reference>
<dbReference type="SUPFAM" id="SSF50129">
    <property type="entry name" value="GroES-like"/>
    <property type="match status" value="1"/>
</dbReference>
<accession>A0A6M3ZJA6</accession>
<dbReference type="Pfam" id="PF00107">
    <property type="entry name" value="ADH_zinc_N"/>
    <property type="match status" value="1"/>
</dbReference>
<dbReference type="Gene3D" id="3.90.180.10">
    <property type="entry name" value="Medium-chain alcohol dehydrogenases, catalytic domain"/>
    <property type="match status" value="1"/>
</dbReference>
<dbReference type="InterPro" id="IPR036291">
    <property type="entry name" value="NAD(P)-bd_dom_sf"/>
</dbReference>
<evidence type="ECO:0000313" key="2">
    <source>
        <dbReference type="EMBL" id="QJP98735.1"/>
    </source>
</evidence>
<proteinExistence type="predicted"/>
<dbReference type="CDD" id="cd08276">
    <property type="entry name" value="MDR7"/>
    <property type="match status" value="1"/>
</dbReference>
<evidence type="ECO:0000313" key="3">
    <source>
        <dbReference type="Proteomes" id="UP000501648"/>
    </source>
</evidence>
<dbReference type="SMART" id="SM00829">
    <property type="entry name" value="PKS_ER"/>
    <property type="match status" value="1"/>
</dbReference>
<dbReference type="Pfam" id="PF08240">
    <property type="entry name" value="ADH_N"/>
    <property type="match status" value="1"/>
</dbReference>
<sequence length="339" mass="36109">MDQTMRRWRLHQFGKQHLQLETLPIEQPAPGQILVRVRAVALNYRDKMNIDSGSGGPQVQLPFTPASDMAGEVVAVGAGVRRFAPGARVISTFWGGWLDGHWPPQALALGAPGPGMLAQYVLLDEDWAVAAPLTLSDAQASTLPCAGLTAWTALIEHGQLRAGQTVVLQGTGGVALFGLQLAAAHGARTIVISGDAGKLERALAMGATHGILRSLHPQWQHQVREMTQGRGADHVLELVGGENVERSLQALTQGGRLSLIGLLGDMRLQASSIPLLLGRQSIQGIGVGHRRALEDLVRAVDQLGLVPMVEQEYGFAELPEALAHLERGAFGKVVVRADG</sequence>
<dbReference type="EMBL" id="CP008956">
    <property type="protein sequence ID" value="QJP98735.1"/>
    <property type="molecule type" value="Genomic_DNA"/>
</dbReference>
<dbReference type="Gene3D" id="3.40.50.720">
    <property type="entry name" value="NAD(P)-binding Rossmann-like Domain"/>
    <property type="match status" value="1"/>
</dbReference>